<feature type="region of interest" description="Disordered" evidence="1">
    <location>
        <begin position="688"/>
        <end position="707"/>
    </location>
</feature>
<feature type="compositionally biased region" description="Polar residues" evidence="1">
    <location>
        <begin position="290"/>
        <end position="308"/>
    </location>
</feature>
<dbReference type="EMBL" id="JARJCM010000408">
    <property type="protein sequence ID" value="KAJ7017439.1"/>
    <property type="molecule type" value="Genomic_DNA"/>
</dbReference>
<evidence type="ECO:0000313" key="2">
    <source>
        <dbReference type="EMBL" id="KAJ7017439.1"/>
    </source>
</evidence>
<feature type="compositionally biased region" description="Low complexity" evidence="1">
    <location>
        <begin position="330"/>
        <end position="395"/>
    </location>
</feature>
<sequence length="901" mass="90868">MSTYSYTSSNVQRQRSALGPRGIEAEYAAAAAYGEPALSDAASDAQIARAIAESKTSRAMGYASDSSSASTLLGSAAGSGSDSGSSTPGSRAASLYSYGSGSNSNYSYGGALPQRHIPSPAYPGHSPVPTPAHSASRVPLPSSAYSAASSSTPRQLQSPYAGGSNARHGGPPTPTPRYAADELLARNLAREWRVASVQGQVLADPQYARSAPPTPAPAPRNVHFTPPGSSRSAHGGAGPPPLVVRAPSPTPSVASVASARSNWSYHAPSPSPHRASTSSHHASRPPSIAHSRSQSAGAPNASARGTPTPSRPLSPLDVDDDFYLRTPSVRSAASASSTSSSTASARSMSSAASTRSSASGASARSGASIRSTSSKASMRSGASASTAHSHRSTQSLLASLTRAARHAPLHAAAAQARELHRASSRASSRAGSAPNASVAGSSRAHSVRSGTSSTGGAHSGAEASGLTIEERTALARLHALATAPTRCTNPACGAMIPGVLRGVWDGILFPSPPSVDPTPSKPFPLSPSSPSSGTSPPTPKPTTPIPIPQSLTAALHARCPACSATHCRGCGLAVACSGGLACGVTLPKSGYNANPRTTQCALPTHCAPARALGAVAALCAFDRAHLLVSAAATASPGLGREADKALLGPLHALVYFLAPPPPIGVLGPMTPRASRDVPGGLLFSVPEDGGEHDGWGAGGGEEGGGETETEMEAEMDPALPALLLLSRAPGYVAGLLRAGVPYTTTSGYGYGGGGGGAIASAMPNVDVGTWMARAPAYGAVLRLLRAVGDAGGGGRRVLARPVVALPPLRTGKESGGEVERWLRSARGETSSTRHRDNNNNREGGGETLLTLIRRLEPARAALLRLAGATSFGPTVEKAHALCDGVLYVLLQDVLGEGEGEN</sequence>
<dbReference type="AlphaFoldDB" id="A0AAD6WQQ8"/>
<feature type="compositionally biased region" description="Low complexity" evidence="1">
    <location>
        <begin position="63"/>
        <end position="92"/>
    </location>
</feature>
<feature type="compositionally biased region" description="Low complexity" evidence="1">
    <location>
        <begin position="142"/>
        <end position="151"/>
    </location>
</feature>
<evidence type="ECO:0000256" key="1">
    <source>
        <dbReference type="SAM" id="MobiDB-lite"/>
    </source>
</evidence>
<organism evidence="2 3">
    <name type="scientific">Mycena alexandri</name>
    <dbReference type="NCBI Taxonomy" id="1745969"/>
    <lineage>
        <taxon>Eukaryota</taxon>
        <taxon>Fungi</taxon>
        <taxon>Dikarya</taxon>
        <taxon>Basidiomycota</taxon>
        <taxon>Agaricomycotina</taxon>
        <taxon>Agaricomycetes</taxon>
        <taxon>Agaricomycetidae</taxon>
        <taxon>Agaricales</taxon>
        <taxon>Marasmiineae</taxon>
        <taxon>Mycenaceae</taxon>
        <taxon>Mycena</taxon>
    </lineage>
</organism>
<dbReference type="Proteomes" id="UP001218188">
    <property type="component" value="Unassembled WGS sequence"/>
</dbReference>
<feature type="compositionally biased region" description="Polar residues" evidence="1">
    <location>
        <begin position="1"/>
        <end position="15"/>
    </location>
</feature>
<evidence type="ECO:0000313" key="3">
    <source>
        <dbReference type="Proteomes" id="UP001218188"/>
    </source>
</evidence>
<keyword evidence="3" id="KW-1185">Reference proteome</keyword>
<feature type="region of interest" description="Disordered" evidence="1">
    <location>
        <begin position="54"/>
        <end position="92"/>
    </location>
</feature>
<feature type="region of interest" description="Disordered" evidence="1">
    <location>
        <begin position="117"/>
        <end position="178"/>
    </location>
</feature>
<feature type="compositionally biased region" description="Basic and acidic residues" evidence="1">
    <location>
        <begin position="825"/>
        <end position="839"/>
    </location>
</feature>
<proteinExistence type="predicted"/>
<feature type="compositionally biased region" description="Low complexity" evidence="1">
    <location>
        <begin position="449"/>
        <end position="463"/>
    </location>
</feature>
<feature type="compositionally biased region" description="Pro residues" evidence="1">
    <location>
        <begin position="536"/>
        <end position="547"/>
    </location>
</feature>
<feature type="region of interest" description="Disordered" evidence="1">
    <location>
        <begin position="513"/>
        <end position="547"/>
    </location>
</feature>
<feature type="compositionally biased region" description="Pro residues" evidence="1">
    <location>
        <begin position="513"/>
        <end position="527"/>
    </location>
</feature>
<protein>
    <submittedName>
        <fullName evidence="2">Uncharacterized protein</fullName>
    </submittedName>
</protein>
<feature type="region of interest" description="Disordered" evidence="1">
    <location>
        <begin position="1"/>
        <end position="20"/>
    </location>
</feature>
<feature type="compositionally biased region" description="Low complexity" evidence="1">
    <location>
        <begin position="243"/>
        <end position="287"/>
    </location>
</feature>
<comment type="caution">
    <text evidence="2">The sequence shown here is derived from an EMBL/GenBank/DDBJ whole genome shotgun (WGS) entry which is preliminary data.</text>
</comment>
<reference evidence="2" key="1">
    <citation type="submission" date="2023-03" db="EMBL/GenBank/DDBJ databases">
        <title>Massive genome expansion in bonnet fungi (Mycena s.s.) driven by repeated elements and novel gene families across ecological guilds.</title>
        <authorList>
            <consortium name="Lawrence Berkeley National Laboratory"/>
            <person name="Harder C.B."/>
            <person name="Miyauchi S."/>
            <person name="Viragh M."/>
            <person name="Kuo A."/>
            <person name="Thoen E."/>
            <person name="Andreopoulos B."/>
            <person name="Lu D."/>
            <person name="Skrede I."/>
            <person name="Drula E."/>
            <person name="Henrissat B."/>
            <person name="Morin E."/>
            <person name="Kohler A."/>
            <person name="Barry K."/>
            <person name="LaButti K."/>
            <person name="Morin E."/>
            <person name="Salamov A."/>
            <person name="Lipzen A."/>
            <person name="Mereny Z."/>
            <person name="Hegedus B."/>
            <person name="Baldrian P."/>
            <person name="Stursova M."/>
            <person name="Weitz H."/>
            <person name="Taylor A."/>
            <person name="Grigoriev I.V."/>
            <person name="Nagy L.G."/>
            <person name="Martin F."/>
            <person name="Kauserud H."/>
        </authorList>
    </citation>
    <scope>NUCLEOTIDE SEQUENCE</scope>
    <source>
        <strain evidence="2">CBHHK200</strain>
    </source>
</reference>
<feature type="region of interest" description="Disordered" evidence="1">
    <location>
        <begin position="408"/>
        <end position="463"/>
    </location>
</feature>
<accession>A0AAD6WQQ8</accession>
<gene>
    <name evidence="2" type="ORF">C8F04DRAFT_1335953</name>
</gene>
<name>A0AAD6WQQ8_9AGAR</name>
<feature type="region of interest" description="Disordered" evidence="1">
    <location>
        <begin position="207"/>
        <end position="395"/>
    </location>
</feature>
<feature type="compositionally biased region" description="Low complexity" evidence="1">
    <location>
        <begin position="424"/>
        <end position="437"/>
    </location>
</feature>
<feature type="region of interest" description="Disordered" evidence="1">
    <location>
        <begin position="825"/>
        <end position="845"/>
    </location>
</feature>